<gene>
    <name evidence="1" type="ORF">J4557_39190</name>
</gene>
<name>A0ABS3RBU1_9ACTN</name>
<dbReference type="RefSeq" id="WP_208271877.1">
    <property type="nucleotide sequence ID" value="NZ_BAAAGM010000029.1"/>
</dbReference>
<organism evidence="1 2">
    <name type="scientific">Actinomadura nitritigenes</name>
    <dbReference type="NCBI Taxonomy" id="134602"/>
    <lineage>
        <taxon>Bacteria</taxon>
        <taxon>Bacillati</taxon>
        <taxon>Actinomycetota</taxon>
        <taxon>Actinomycetes</taxon>
        <taxon>Streptosporangiales</taxon>
        <taxon>Thermomonosporaceae</taxon>
        <taxon>Actinomadura</taxon>
    </lineage>
</organism>
<sequence length="81" mass="8980">MKAPQEPPRLVTLPVSDWLQVDAVLDNEVSLETGDDQAAELILRIRETGWAQLPDWPTEPCLPKITSVQVRPAGRGFWCGA</sequence>
<evidence type="ECO:0000313" key="2">
    <source>
        <dbReference type="Proteomes" id="UP000666915"/>
    </source>
</evidence>
<dbReference type="EMBL" id="JAGEOK010000034">
    <property type="protein sequence ID" value="MBO2443570.1"/>
    <property type="molecule type" value="Genomic_DNA"/>
</dbReference>
<accession>A0ABS3RBU1</accession>
<evidence type="ECO:0000313" key="1">
    <source>
        <dbReference type="EMBL" id="MBO2443570.1"/>
    </source>
</evidence>
<proteinExistence type="predicted"/>
<reference evidence="1 2" key="1">
    <citation type="submission" date="2021-03" db="EMBL/GenBank/DDBJ databases">
        <authorList>
            <person name="Kanchanasin P."/>
            <person name="Saeng-In P."/>
            <person name="Phongsopitanun W."/>
            <person name="Yuki M."/>
            <person name="Kudo T."/>
            <person name="Ohkuma M."/>
            <person name="Tanasupawat S."/>
        </authorList>
    </citation>
    <scope>NUCLEOTIDE SEQUENCE [LARGE SCALE GENOMIC DNA]</scope>
    <source>
        <strain evidence="1 2">L46</strain>
    </source>
</reference>
<evidence type="ECO:0008006" key="3">
    <source>
        <dbReference type="Google" id="ProtNLM"/>
    </source>
</evidence>
<comment type="caution">
    <text evidence="1">The sequence shown here is derived from an EMBL/GenBank/DDBJ whole genome shotgun (WGS) entry which is preliminary data.</text>
</comment>
<keyword evidence="2" id="KW-1185">Reference proteome</keyword>
<protein>
    <recommendedName>
        <fullName evidence="3">Transposase</fullName>
    </recommendedName>
</protein>
<dbReference type="Proteomes" id="UP000666915">
    <property type="component" value="Unassembled WGS sequence"/>
</dbReference>